<sequence length="524" mass="58997">MLCDTPTLARHVQELIVYPDYVSPGRPCKYEMGSGMCTGASFLVLKAAISMDALKGFEWHAFWGSPIDAMWWNLRRCCRNLQKIHVDFTERLPSPNSAIFMFNNLTSFSMTTKPIYYLRRNDLGDRVPESLAIYNKLWDMLIQRCPDLESLSIQSDLDRPVYCHRLLDGCWPSLRSLALGPIKFDVFGITSLQELNTFLEAHSSLERITFRNVPIDLSALPKEALPSLKHLNGSIDHFRALSARGLPPQNIQFGLNNPQTHFPHSPLSESLHSLTLGEVIPLRELTPLSVSSMLSGLHALTSLTAVFSLESGYDSNGVFRTIVSSCPQMLHLDLTCTSKPSFYLEAFSRTLRGLTRLRTLSLTVVKVPGDESMQAGATRIALSNPRLRRFTIAYIPIAPLYRDRAFVRPDPIHEGRFTVLCDAHGIPVKLFSFERWKRWGWLGKRVRRRDILDLRPSGHPDVAKTGWRQLLFERSPAGEEARLLMLSTWLLGLAAWGIAKSVLGKAIEAPWRTGGLDKLSITAS</sequence>
<evidence type="ECO:0000313" key="2">
    <source>
        <dbReference type="Proteomes" id="UP001055072"/>
    </source>
</evidence>
<comment type="caution">
    <text evidence="1">The sequence shown here is derived from an EMBL/GenBank/DDBJ whole genome shotgun (WGS) entry which is preliminary data.</text>
</comment>
<organism evidence="1 2">
    <name type="scientific">Irpex rosettiformis</name>
    <dbReference type="NCBI Taxonomy" id="378272"/>
    <lineage>
        <taxon>Eukaryota</taxon>
        <taxon>Fungi</taxon>
        <taxon>Dikarya</taxon>
        <taxon>Basidiomycota</taxon>
        <taxon>Agaricomycotina</taxon>
        <taxon>Agaricomycetes</taxon>
        <taxon>Polyporales</taxon>
        <taxon>Irpicaceae</taxon>
        <taxon>Irpex</taxon>
    </lineage>
</organism>
<dbReference type="EMBL" id="MU274902">
    <property type="protein sequence ID" value="KAI0093042.1"/>
    <property type="molecule type" value="Genomic_DNA"/>
</dbReference>
<gene>
    <name evidence="1" type="ORF">BDY19DRAFT_921700</name>
</gene>
<proteinExistence type="predicted"/>
<keyword evidence="2" id="KW-1185">Reference proteome</keyword>
<evidence type="ECO:0000313" key="1">
    <source>
        <dbReference type="EMBL" id="KAI0093042.1"/>
    </source>
</evidence>
<reference evidence="1" key="1">
    <citation type="journal article" date="2021" name="Environ. Microbiol.">
        <title>Gene family expansions and transcriptome signatures uncover fungal adaptations to wood decay.</title>
        <authorList>
            <person name="Hage H."/>
            <person name="Miyauchi S."/>
            <person name="Viragh M."/>
            <person name="Drula E."/>
            <person name="Min B."/>
            <person name="Chaduli D."/>
            <person name="Navarro D."/>
            <person name="Favel A."/>
            <person name="Norest M."/>
            <person name="Lesage-Meessen L."/>
            <person name="Balint B."/>
            <person name="Merenyi Z."/>
            <person name="de Eugenio L."/>
            <person name="Morin E."/>
            <person name="Martinez A.T."/>
            <person name="Baldrian P."/>
            <person name="Stursova M."/>
            <person name="Martinez M.J."/>
            <person name="Novotny C."/>
            <person name="Magnuson J.K."/>
            <person name="Spatafora J.W."/>
            <person name="Maurice S."/>
            <person name="Pangilinan J."/>
            <person name="Andreopoulos W."/>
            <person name="LaButti K."/>
            <person name="Hundley H."/>
            <person name="Na H."/>
            <person name="Kuo A."/>
            <person name="Barry K."/>
            <person name="Lipzen A."/>
            <person name="Henrissat B."/>
            <person name="Riley R."/>
            <person name="Ahrendt S."/>
            <person name="Nagy L.G."/>
            <person name="Grigoriev I.V."/>
            <person name="Martin F."/>
            <person name="Rosso M.N."/>
        </authorList>
    </citation>
    <scope>NUCLEOTIDE SEQUENCE</scope>
    <source>
        <strain evidence="1">CBS 384.51</strain>
    </source>
</reference>
<dbReference type="Proteomes" id="UP001055072">
    <property type="component" value="Unassembled WGS sequence"/>
</dbReference>
<protein>
    <submittedName>
        <fullName evidence="1">Uncharacterized protein</fullName>
    </submittedName>
</protein>
<name>A0ACB8UFB2_9APHY</name>
<accession>A0ACB8UFB2</accession>